<protein>
    <recommendedName>
        <fullName evidence="4">Peptidase C39-like domain-containing protein</fullName>
    </recommendedName>
</protein>
<dbReference type="RefSeq" id="WP_162658165.1">
    <property type="nucleotide sequence ID" value="NZ_LR593887.1"/>
</dbReference>
<dbReference type="EMBL" id="LR586016">
    <property type="protein sequence ID" value="VIP03054.1"/>
    <property type="molecule type" value="Genomic_DNA"/>
</dbReference>
<accession>A0A6C2YNT8</accession>
<sequence>MRLKWIFAFSTIVLAGIALAGPSTVGGPTFQGESLTVDLPVSEHIRNIGSRVDGAGMCVNSSLEMAARWAGMEDWRGFRDWSAQWPGGSYPGKVDEQIAAYAKLKGLEPPRYVQYEGKDPAPILALADKTGRMASVTYGRSPRYGGTIYHMVCCPKFGSKSAAILDNNFPGNYEWMSPDEAVSRIKHATGQGWVHVWLTPPPPPPPTN</sequence>
<evidence type="ECO:0000256" key="1">
    <source>
        <dbReference type="SAM" id="SignalP"/>
    </source>
</evidence>
<dbReference type="KEGG" id="tim:GMBLW1_09060"/>
<evidence type="ECO:0000313" key="3">
    <source>
        <dbReference type="Proteomes" id="UP000464378"/>
    </source>
</evidence>
<reference evidence="2" key="1">
    <citation type="submission" date="2019-04" db="EMBL/GenBank/DDBJ databases">
        <authorList>
            <consortium name="Science for Life Laboratories"/>
        </authorList>
    </citation>
    <scope>NUCLEOTIDE SEQUENCE</scope>
    <source>
        <strain evidence="2">MBLW1</strain>
    </source>
</reference>
<name>A0A6C2YNT8_9BACT</name>
<evidence type="ECO:0008006" key="4">
    <source>
        <dbReference type="Google" id="ProtNLM"/>
    </source>
</evidence>
<proteinExistence type="predicted"/>
<gene>
    <name evidence="2" type="ORF">GMBLW1_09060</name>
</gene>
<dbReference type="Proteomes" id="UP000464378">
    <property type="component" value="Chromosome"/>
</dbReference>
<evidence type="ECO:0000313" key="2">
    <source>
        <dbReference type="EMBL" id="VIP03054.1"/>
    </source>
</evidence>
<feature type="signal peptide" evidence="1">
    <location>
        <begin position="1"/>
        <end position="20"/>
    </location>
</feature>
<dbReference type="EMBL" id="LR593887">
    <property type="protein sequence ID" value="VTS03249.1"/>
    <property type="molecule type" value="Genomic_DNA"/>
</dbReference>
<keyword evidence="1" id="KW-0732">Signal</keyword>
<feature type="chain" id="PRO_5036383896" description="Peptidase C39-like domain-containing protein" evidence="1">
    <location>
        <begin position="21"/>
        <end position="208"/>
    </location>
</feature>
<dbReference type="InParanoid" id="A0A6C2YNT8"/>
<organism evidence="2">
    <name type="scientific">Tuwongella immobilis</name>
    <dbReference type="NCBI Taxonomy" id="692036"/>
    <lineage>
        <taxon>Bacteria</taxon>
        <taxon>Pseudomonadati</taxon>
        <taxon>Planctomycetota</taxon>
        <taxon>Planctomycetia</taxon>
        <taxon>Gemmatales</taxon>
        <taxon>Gemmataceae</taxon>
        <taxon>Tuwongella</taxon>
    </lineage>
</organism>
<keyword evidence="3" id="KW-1185">Reference proteome</keyword>
<dbReference type="AlphaFoldDB" id="A0A6C2YNT8"/>